<gene>
    <name evidence="4" type="ORF">EEDITHA_LOCUS544</name>
</gene>
<dbReference type="InterPro" id="IPR001878">
    <property type="entry name" value="Znf_CCHC"/>
</dbReference>
<sequence length="324" mass="36651">MYFVANKITVDLKLPTLIALIGEKAYELLSTLTSPRKPSKLSYDEAVDILYKHLQNRRKWPRGQRRGESQFVCGLRSELVRERLFAEANLDYKKALALASTLETVERDTGAVDGSQIQTYDKEITERVQKLHITKCSACGDSSHRSYTYKYKAFECSYCGKTGHLRRACLKKKSDRLQNNHRGHERSRRGRVVVSSRGGVGARRRSGGPRGEPGHGAKEREPSTSHWLREPAVDDVSSSEERCVDDCKEPIYQISLTNYKPVCITLSVNDRSLNMEIDTGAAVSCISKATYLKQFKQLFLKPCSLKLAFYKGSMVRPLGYLKTN</sequence>
<protein>
    <recommendedName>
        <fullName evidence="3">CCHC-type domain-containing protein</fullName>
    </recommendedName>
</protein>
<name>A0AAU9TEJ6_EUPED</name>
<dbReference type="AlphaFoldDB" id="A0AAU9TEJ6"/>
<dbReference type="EMBL" id="CAKOGL010000002">
    <property type="protein sequence ID" value="CAH2083925.1"/>
    <property type="molecule type" value="Genomic_DNA"/>
</dbReference>
<accession>A0AAU9TEJ6</accession>
<feature type="compositionally biased region" description="Basic and acidic residues" evidence="2">
    <location>
        <begin position="212"/>
        <end position="232"/>
    </location>
</feature>
<keyword evidence="1" id="KW-0479">Metal-binding</keyword>
<evidence type="ECO:0000313" key="5">
    <source>
        <dbReference type="Proteomes" id="UP001153954"/>
    </source>
</evidence>
<keyword evidence="1" id="KW-0863">Zinc-finger</keyword>
<evidence type="ECO:0000259" key="3">
    <source>
        <dbReference type="PROSITE" id="PS50158"/>
    </source>
</evidence>
<feature type="domain" description="CCHC-type" evidence="3">
    <location>
        <begin position="156"/>
        <end position="169"/>
    </location>
</feature>
<feature type="region of interest" description="Disordered" evidence="2">
    <location>
        <begin position="174"/>
        <end position="234"/>
    </location>
</feature>
<keyword evidence="5" id="KW-1185">Reference proteome</keyword>
<feature type="compositionally biased region" description="Basic residues" evidence="2">
    <location>
        <begin position="174"/>
        <end position="191"/>
    </location>
</feature>
<dbReference type="GO" id="GO:0003676">
    <property type="term" value="F:nucleic acid binding"/>
    <property type="evidence" value="ECO:0007669"/>
    <property type="project" value="InterPro"/>
</dbReference>
<organism evidence="4 5">
    <name type="scientific">Euphydryas editha</name>
    <name type="common">Edith's checkerspot</name>
    <dbReference type="NCBI Taxonomy" id="104508"/>
    <lineage>
        <taxon>Eukaryota</taxon>
        <taxon>Metazoa</taxon>
        <taxon>Ecdysozoa</taxon>
        <taxon>Arthropoda</taxon>
        <taxon>Hexapoda</taxon>
        <taxon>Insecta</taxon>
        <taxon>Pterygota</taxon>
        <taxon>Neoptera</taxon>
        <taxon>Endopterygota</taxon>
        <taxon>Lepidoptera</taxon>
        <taxon>Glossata</taxon>
        <taxon>Ditrysia</taxon>
        <taxon>Papilionoidea</taxon>
        <taxon>Nymphalidae</taxon>
        <taxon>Nymphalinae</taxon>
        <taxon>Euphydryas</taxon>
    </lineage>
</organism>
<dbReference type="PANTHER" id="PTHR37984:SF13">
    <property type="entry name" value="RIBONUCLEASE H"/>
    <property type="match status" value="1"/>
</dbReference>
<proteinExistence type="predicted"/>
<comment type="caution">
    <text evidence="4">The sequence shown here is derived from an EMBL/GenBank/DDBJ whole genome shotgun (WGS) entry which is preliminary data.</text>
</comment>
<reference evidence="4" key="1">
    <citation type="submission" date="2022-03" db="EMBL/GenBank/DDBJ databases">
        <authorList>
            <person name="Tunstrom K."/>
        </authorList>
    </citation>
    <scope>NUCLEOTIDE SEQUENCE</scope>
</reference>
<dbReference type="Proteomes" id="UP001153954">
    <property type="component" value="Unassembled WGS sequence"/>
</dbReference>
<evidence type="ECO:0000256" key="1">
    <source>
        <dbReference type="PROSITE-ProRule" id="PRU00047"/>
    </source>
</evidence>
<evidence type="ECO:0000256" key="2">
    <source>
        <dbReference type="SAM" id="MobiDB-lite"/>
    </source>
</evidence>
<keyword evidence="1" id="KW-0862">Zinc</keyword>
<dbReference type="InterPro" id="IPR050951">
    <property type="entry name" value="Retrovirus_Pol_polyprotein"/>
</dbReference>
<dbReference type="PROSITE" id="PS50158">
    <property type="entry name" value="ZF_CCHC"/>
    <property type="match status" value="1"/>
</dbReference>
<evidence type="ECO:0000313" key="4">
    <source>
        <dbReference type="EMBL" id="CAH2083925.1"/>
    </source>
</evidence>
<dbReference type="PANTHER" id="PTHR37984">
    <property type="entry name" value="PROTEIN CBG26694"/>
    <property type="match status" value="1"/>
</dbReference>
<dbReference type="GO" id="GO:0008270">
    <property type="term" value="F:zinc ion binding"/>
    <property type="evidence" value="ECO:0007669"/>
    <property type="project" value="UniProtKB-KW"/>
</dbReference>